<sequence>MQKRPSDEMDYVETSPMEKEVKIAAPTAAKLPRDRKAVRANVEDMRTRRIGKKARVRISHLLPERPRKGVEKLQTKETGELERKMNIESDAVPLQTGEAISTDSKEVPNIQDLDKSKPNTTAHAPPPDCDRSVSVAVANAQLMQEALDSIRDSAQSLKRSSTNIEKGEPTKKVKMIESAGRNPTTPQSPDKASTALEGAKPHSVRTTMSLARYAASIGFANLLPPQSNGEGKHSQKEIFRKTTPKATTLPSPSPSSSPAGESTSPSTPAQPNNLHMANTPSPSGSEYEEDADVDDEDPIAAPSRGQNRIKRKVVPAATAIRADYQSEDDDDVQPSGKRARLAHAAARAMLSRPSSRARPTTRTNSPSSDSSWVDSSDGLPRKPGPFGAESRSLSSSISAYETDTSASRVRQRAAGLRNHGKSCFHNSVLQCLAHTRPIREHYATAVDATLDSSTGSEVEGAMEKRVSAAGRVETRSSRAARRAVANVYKDVDPDNM</sequence>
<feature type="compositionally biased region" description="Polar residues" evidence="1">
    <location>
        <begin position="399"/>
        <end position="408"/>
    </location>
</feature>
<keyword evidence="4" id="KW-1185">Reference proteome</keyword>
<dbReference type="InterPro" id="IPR001394">
    <property type="entry name" value="Peptidase_C19_UCH"/>
</dbReference>
<evidence type="ECO:0000313" key="4">
    <source>
        <dbReference type="Proteomes" id="UP000750711"/>
    </source>
</evidence>
<feature type="compositionally biased region" description="Polar residues" evidence="1">
    <location>
        <begin position="181"/>
        <end position="191"/>
    </location>
</feature>
<name>A0A9P8LFG2_9PEZI</name>
<feature type="compositionally biased region" description="Acidic residues" evidence="1">
    <location>
        <begin position="286"/>
        <end position="298"/>
    </location>
</feature>
<dbReference type="GO" id="GO:0004843">
    <property type="term" value="F:cysteine-type deubiquitinase activity"/>
    <property type="evidence" value="ECO:0007669"/>
    <property type="project" value="InterPro"/>
</dbReference>
<evidence type="ECO:0000256" key="1">
    <source>
        <dbReference type="SAM" id="MobiDB-lite"/>
    </source>
</evidence>
<dbReference type="Gene3D" id="3.90.70.10">
    <property type="entry name" value="Cysteine proteinases"/>
    <property type="match status" value="1"/>
</dbReference>
<feature type="compositionally biased region" description="Basic and acidic residues" evidence="1">
    <location>
        <begin position="62"/>
        <end position="87"/>
    </location>
</feature>
<comment type="caution">
    <text evidence="3">The sequence shown here is derived from an EMBL/GenBank/DDBJ whole genome shotgun (WGS) entry which is preliminary data.</text>
</comment>
<feature type="compositionally biased region" description="Low complexity" evidence="1">
    <location>
        <begin position="244"/>
        <end position="269"/>
    </location>
</feature>
<dbReference type="SUPFAM" id="SSF54001">
    <property type="entry name" value="Cysteine proteinases"/>
    <property type="match status" value="1"/>
</dbReference>
<reference evidence="3" key="1">
    <citation type="submission" date="2021-03" db="EMBL/GenBank/DDBJ databases">
        <title>Comparative genomics and phylogenomic investigation of the class Geoglossomycetes provide insights into ecological specialization and systematics.</title>
        <authorList>
            <person name="Melie T."/>
            <person name="Pirro S."/>
            <person name="Miller A.N."/>
            <person name="Quandt A."/>
        </authorList>
    </citation>
    <scope>NUCLEOTIDE SEQUENCE</scope>
    <source>
        <strain evidence="3">CAQ_001_2017</strain>
    </source>
</reference>
<feature type="region of interest" description="Disordered" evidence="1">
    <location>
        <begin position="242"/>
        <end position="413"/>
    </location>
</feature>
<evidence type="ECO:0000259" key="2">
    <source>
        <dbReference type="PROSITE" id="PS50235"/>
    </source>
</evidence>
<dbReference type="AlphaFoldDB" id="A0A9P8LFG2"/>
<gene>
    <name evidence="3" type="ORF">GP486_002163</name>
</gene>
<dbReference type="Pfam" id="PF00443">
    <property type="entry name" value="UCH"/>
    <property type="match status" value="1"/>
</dbReference>
<dbReference type="InterPro" id="IPR038765">
    <property type="entry name" value="Papain-like_cys_pep_sf"/>
</dbReference>
<feature type="compositionally biased region" description="Polar residues" evidence="1">
    <location>
        <begin position="270"/>
        <end position="284"/>
    </location>
</feature>
<dbReference type="EMBL" id="JAGHQM010000227">
    <property type="protein sequence ID" value="KAH0563267.1"/>
    <property type="molecule type" value="Genomic_DNA"/>
</dbReference>
<feature type="compositionally biased region" description="Low complexity" evidence="1">
    <location>
        <begin position="342"/>
        <end position="377"/>
    </location>
</feature>
<dbReference type="InterPro" id="IPR028889">
    <property type="entry name" value="USP"/>
</dbReference>
<feature type="compositionally biased region" description="Basic and acidic residues" evidence="1">
    <location>
        <begin position="165"/>
        <end position="175"/>
    </location>
</feature>
<protein>
    <recommendedName>
        <fullName evidence="2">USP domain-containing protein</fullName>
    </recommendedName>
</protein>
<evidence type="ECO:0000313" key="3">
    <source>
        <dbReference type="EMBL" id="KAH0563267.1"/>
    </source>
</evidence>
<accession>A0A9P8LFG2</accession>
<feature type="region of interest" description="Disordered" evidence="1">
    <location>
        <begin position="155"/>
        <end position="203"/>
    </location>
</feature>
<feature type="region of interest" description="Disordered" evidence="1">
    <location>
        <begin position="60"/>
        <end position="131"/>
    </location>
</feature>
<proteinExistence type="predicted"/>
<dbReference type="PROSITE" id="PS50235">
    <property type="entry name" value="USP_3"/>
    <property type="match status" value="1"/>
</dbReference>
<dbReference type="GO" id="GO:0016579">
    <property type="term" value="P:protein deubiquitination"/>
    <property type="evidence" value="ECO:0007669"/>
    <property type="project" value="InterPro"/>
</dbReference>
<organism evidence="3 4">
    <name type="scientific">Trichoglossum hirsutum</name>
    <dbReference type="NCBI Taxonomy" id="265104"/>
    <lineage>
        <taxon>Eukaryota</taxon>
        <taxon>Fungi</taxon>
        <taxon>Dikarya</taxon>
        <taxon>Ascomycota</taxon>
        <taxon>Pezizomycotina</taxon>
        <taxon>Geoglossomycetes</taxon>
        <taxon>Geoglossales</taxon>
        <taxon>Geoglossaceae</taxon>
        <taxon>Trichoglossum</taxon>
    </lineage>
</organism>
<dbReference type="Proteomes" id="UP000750711">
    <property type="component" value="Unassembled WGS sequence"/>
</dbReference>
<feature type="domain" description="USP" evidence="2">
    <location>
        <begin position="414"/>
        <end position="496"/>
    </location>
</feature>
<feature type="compositionally biased region" description="Polar residues" evidence="1">
    <location>
        <begin position="155"/>
        <end position="164"/>
    </location>
</feature>